<evidence type="ECO:0000313" key="5">
    <source>
        <dbReference type="EMBL" id="NEB71401.1"/>
    </source>
</evidence>
<dbReference type="AlphaFoldDB" id="A0A6N9VMW1"/>
<keyword evidence="2" id="KW-0560">Oxidoreductase</keyword>
<comment type="similarity">
    <text evidence="1">Belongs to the aldehyde dehydrogenase family.</text>
</comment>
<evidence type="ECO:0000256" key="2">
    <source>
        <dbReference type="ARBA" id="ARBA00023002"/>
    </source>
</evidence>
<feature type="non-terminal residue" evidence="5">
    <location>
        <position position="78"/>
    </location>
</feature>
<feature type="domain" description="Aldehyde dehydrogenase" evidence="4">
    <location>
        <begin position="1"/>
        <end position="76"/>
    </location>
</feature>
<dbReference type="InterPro" id="IPR016162">
    <property type="entry name" value="Ald_DH_N"/>
</dbReference>
<evidence type="ECO:0000313" key="6">
    <source>
        <dbReference type="Proteomes" id="UP000471648"/>
    </source>
</evidence>
<dbReference type="SUPFAM" id="SSF53720">
    <property type="entry name" value="ALDH-like"/>
    <property type="match status" value="1"/>
</dbReference>
<dbReference type="EMBL" id="JAAGME010001293">
    <property type="protein sequence ID" value="NEB71401.1"/>
    <property type="molecule type" value="Genomic_DNA"/>
</dbReference>
<dbReference type="InterPro" id="IPR016161">
    <property type="entry name" value="Ald_DH/histidinol_DH"/>
</dbReference>
<dbReference type="Proteomes" id="UP000471648">
    <property type="component" value="Unassembled WGS sequence"/>
</dbReference>
<protein>
    <submittedName>
        <fullName evidence="5">Aldehyde dehydrogenase family protein</fullName>
    </submittedName>
</protein>
<feature type="non-terminal residue" evidence="5">
    <location>
        <position position="1"/>
    </location>
</feature>
<dbReference type="Gene3D" id="3.40.605.10">
    <property type="entry name" value="Aldehyde Dehydrogenase, Chain A, domain 1"/>
    <property type="match status" value="1"/>
</dbReference>
<reference evidence="5 6" key="1">
    <citation type="submission" date="2020-01" db="EMBL/GenBank/DDBJ databases">
        <title>Insect and environment-associated Actinomycetes.</title>
        <authorList>
            <person name="Currrie C."/>
            <person name="Chevrette M."/>
            <person name="Carlson C."/>
            <person name="Stubbendieck R."/>
            <person name="Wendt-Pienkowski E."/>
        </authorList>
    </citation>
    <scope>NUCLEOTIDE SEQUENCE [LARGE SCALE GENOMIC DNA]</scope>
    <source>
        <strain evidence="5 6">SID14438</strain>
    </source>
</reference>
<comment type="caution">
    <text evidence="5">The sequence shown here is derived from an EMBL/GenBank/DDBJ whole genome shotgun (WGS) entry which is preliminary data.</text>
</comment>
<dbReference type="RefSeq" id="WP_164358628.1">
    <property type="nucleotide sequence ID" value="NZ_JAAGME010001293.1"/>
</dbReference>
<keyword evidence="3" id="KW-0520">NAD</keyword>
<organism evidence="5 6">
    <name type="scientific">Streptomyces microflavus</name>
    <name type="common">Streptomyces lipmanii</name>
    <dbReference type="NCBI Taxonomy" id="1919"/>
    <lineage>
        <taxon>Bacteria</taxon>
        <taxon>Bacillati</taxon>
        <taxon>Actinomycetota</taxon>
        <taxon>Actinomycetes</taxon>
        <taxon>Kitasatosporales</taxon>
        <taxon>Streptomycetaceae</taxon>
        <taxon>Streptomyces</taxon>
    </lineage>
</organism>
<dbReference type="PANTHER" id="PTHR43720:SF2">
    <property type="entry name" value="2-AMINOMUCONIC SEMIALDEHYDE DEHYDROGENASE"/>
    <property type="match status" value="1"/>
</dbReference>
<evidence type="ECO:0000259" key="4">
    <source>
        <dbReference type="Pfam" id="PF00171"/>
    </source>
</evidence>
<gene>
    <name evidence="5" type="ORF">G3I39_30690</name>
</gene>
<proteinExistence type="inferred from homology"/>
<evidence type="ECO:0000256" key="3">
    <source>
        <dbReference type="ARBA" id="ARBA00023027"/>
    </source>
</evidence>
<sequence>NPATGEVYATAPLSGQADVDAAMEAAVAAFPAWRDTTPAERQRALLKIADAFEERAEELIAAESENTGKPLGLTRSEE</sequence>
<name>A0A6N9VMW1_STRMI</name>
<accession>A0A6N9VMW1</accession>
<dbReference type="Pfam" id="PF00171">
    <property type="entry name" value="Aldedh"/>
    <property type="match status" value="1"/>
</dbReference>
<dbReference type="GO" id="GO:0016620">
    <property type="term" value="F:oxidoreductase activity, acting on the aldehyde or oxo group of donors, NAD or NADP as acceptor"/>
    <property type="evidence" value="ECO:0007669"/>
    <property type="project" value="TreeGrafter"/>
</dbReference>
<dbReference type="PANTHER" id="PTHR43720">
    <property type="entry name" value="2-AMINOMUCONIC SEMIALDEHYDE DEHYDROGENASE"/>
    <property type="match status" value="1"/>
</dbReference>
<evidence type="ECO:0000256" key="1">
    <source>
        <dbReference type="ARBA" id="ARBA00009986"/>
    </source>
</evidence>
<dbReference type="InterPro" id="IPR015590">
    <property type="entry name" value="Aldehyde_DH_dom"/>
</dbReference>